<accession>A0A1H5RJL0</accession>
<sequence length="77" mass="8407">MLPAPPTGSRPVRAAPLRAQLASPTFYGWNTGRPPHGYRAKVVPRPSPVKVEKGKTKSRLGPEGLKGQTITQIAHWR</sequence>
<protein>
    <submittedName>
        <fullName evidence="2">Uncharacterized protein</fullName>
    </submittedName>
</protein>
<organism evidence="2 3">
    <name type="scientific">Amycolatopsis pretoriensis</name>
    <dbReference type="NCBI Taxonomy" id="218821"/>
    <lineage>
        <taxon>Bacteria</taxon>
        <taxon>Bacillati</taxon>
        <taxon>Actinomycetota</taxon>
        <taxon>Actinomycetes</taxon>
        <taxon>Pseudonocardiales</taxon>
        <taxon>Pseudonocardiaceae</taxon>
        <taxon>Amycolatopsis</taxon>
    </lineage>
</organism>
<feature type="compositionally biased region" description="Polar residues" evidence="1">
    <location>
        <begin position="68"/>
        <end position="77"/>
    </location>
</feature>
<evidence type="ECO:0000313" key="2">
    <source>
        <dbReference type="EMBL" id="SEF38430.1"/>
    </source>
</evidence>
<proteinExistence type="predicted"/>
<dbReference type="STRING" id="218821.SAMN05421837_12161"/>
<dbReference type="Proteomes" id="UP000198878">
    <property type="component" value="Unassembled WGS sequence"/>
</dbReference>
<name>A0A1H5RJL0_9PSEU</name>
<evidence type="ECO:0000256" key="1">
    <source>
        <dbReference type="SAM" id="MobiDB-lite"/>
    </source>
</evidence>
<reference evidence="3" key="1">
    <citation type="submission" date="2016-10" db="EMBL/GenBank/DDBJ databases">
        <authorList>
            <person name="Varghese N."/>
            <person name="Submissions S."/>
        </authorList>
    </citation>
    <scope>NUCLEOTIDE SEQUENCE [LARGE SCALE GENOMIC DNA]</scope>
    <source>
        <strain evidence="3">DSM 44654</strain>
    </source>
</reference>
<evidence type="ECO:0000313" key="3">
    <source>
        <dbReference type="Proteomes" id="UP000198878"/>
    </source>
</evidence>
<feature type="region of interest" description="Disordered" evidence="1">
    <location>
        <begin position="25"/>
        <end position="77"/>
    </location>
</feature>
<gene>
    <name evidence="2" type="ORF">SAMN05421837_12161</name>
</gene>
<dbReference type="AlphaFoldDB" id="A0A1H5RJL0"/>
<dbReference type="EMBL" id="FNUJ01000021">
    <property type="protein sequence ID" value="SEF38430.1"/>
    <property type="molecule type" value="Genomic_DNA"/>
</dbReference>
<keyword evidence="3" id="KW-1185">Reference proteome</keyword>